<dbReference type="InterPro" id="IPR036443">
    <property type="entry name" value="Znf_RanBP2_sf"/>
</dbReference>
<dbReference type="AlphaFoldDB" id="A0A9D4GG99"/>
<dbReference type="GO" id="GO:0003712">
    <property type="term" value="F:transcription coregulator activity"/>
    <property type="evidence" value="ECO:0007669"/>
    <property type="project" value="TreeGrafter"/>
</dbReference>
<feature type="domain" description="RanBP2-type" evidence="10">
    <location>
        <begin position="18"/>
        <end position="47"/>
    </location>
</feature>
<feature type="compositionally biased region" description="Polar residues" evidence="9">
    <location>
        <begin position="131"/>
        <end position="143"/>
    </location>
</feature>
<name>A0A9D4GG99_DREPO</name>
<dbReference type="PANTHER" id="PTHR12920">
    <property type="entry name" value="RYBP AND YAF2-RELATED"/>
    <property type="match status" value="1"/>
</dbReference>
<evidence type="ECO:0000256" key="2">
    <source>
        <dbReference type="ARBA" id="ARBA00022723"/>
    </source>
</evidence>
<dbReference type="EMBL" id="JAIWYP010000005">
    <property type="protein sequence ID" value="KAH3816312.1"/>
    <property type="molecule type" value="Genomic_DNA"/>
</dbReference>
<evidence type="ECO:0000259" key="10">
    <source>
        <dbReference type="PROSITE" id="PS50199"/>
    </source>
</evidence>
<sequence>MEEKRLTGRAKRPAKPPEDGSWDCSVCTYKNSAEAYKCEMCDVRKGTSTRKPRLNQQLVAQQVAQQYAVPLSPGPGSPLAEDDNDPVYPDPDPRPVHNHDRFEPPPPPKHVIKKEKSAPAASFHGSKGEKSSAQLNKSNSQTKLNKKIKKRDIDRPANFKGTDPTHGHQMAVTVDNVTVIITDFQPKKRKVESATKIVSHSDISDSSSNASNDTSDDRLLHDNNG</sequence>
<evidence type="ECO:0000313" key="11">
    <source>
        <dbReference type="EMBL" id="KAH3816312.1"/>
    </source>
</evidence>
<accession>A0A9D4GG99</accession>
<feature type="compositionally biased region" description="Low complexity" evidence="9">
    <location>
        <begin position="200"/>
        <end position="213"/>
    </location>
</feature>
<reference evidence="11" key="1">
    <citation type="journal article" date="2019" name="bioRxiv">
        <title>The Genome of the Zebra Mussel, Dreissena polymorpha: A Resource for Invasive Species Research.</title>
        <authorList>
            <person name="McCartney M.A."/>
            <person name="Auch B."/>
            <person name="Kono T."/>
            <person name="Mallez S."/>
            <person name="Zhang Y."/>
            <person name="Obille A."/>
            <person name="Becker A."/>
            <person name="Abrahante J.E."/>
            <person name="Garbe J."/>
            <person name="Badalamenti J.P."/>
            <person name="Herman A."/>
            <person name="Mangelson H."/>
            <person name="Liachko I."/>
            <person name="Sullivan S."/>
            <person name="Sone E.D."/>
            <person name="Koren S."/>
            <person name="Silverstein K.A.T."/>
            <person name="Beckman K.B."/>
            <person name="Gohl D.M."/>
        </authorList>
    </citation>
    <scope>NUCLEOTIDE SEQUENCE</scope>
    <source>
        <strain evidence="11">Duluth1</strain>
        <tissue evidence="11">Whole animal</tissue>
    </source>
</reference>
<dbReference type="PROSITE" id="PS50199">
    <property type="entry name" value="ZF_RANBP2_2"/>
    <property type="match status" value="1"/>
</dbReference>
<keyword evidence="3 8" id="KW-0863">Zinc-finger</keyword>
<gene>
    <name evidence="11" type="ORF">DPMN_117825</name>
</gene>
<evidence type="ECO:0000256" key="8">
    <source>
        <dbReference type="PROSITE-ProRule" id="PRU00322"/>
    </source>
</evidence>
<evidence type="ECO:0000256" key="3">
    <source>
        <dbReference type="ARBA" id="ARBA00022771"/>
    </source>
</evidence>
<dbReference type="Pfam" id="PF00641">
    <property type="entry name" value="Zn_ribbon_RanBP"/>
    <property type="match status" value="1"/>
</dbReference>
<evidence type="ECO:0000256" key="1">
    <source>
        <dbReference type="ARBA" id="ARBA00004123"/>
    </source>
</evidence>
<evidence type="ECO:0000256" key="5">
    <source>
        <dbReference type="ARBA" id="ARBA00023015"/>
    </source>
</evidence>
<comment type="caution">
    <text evidence="11">The sequence shown here is derived from an EMBL/GenBank/DDBJ whole genome shotgun (WGS) entry which is preliminary data.</text>
</comment>
<dbReference type="PROSITE" id="PS01358">
    <property type="entry name" value="ZF_RANBP2_1"/>
    <property type="match status" value="1"/>
</dbReference>
<protein>
    <recommendedName>
        <fullName evidence="10">RanBP2-type domain-containing protein</fullName>
    </recommendedName>
</protein>
<reference evidence="11" key="2">
    <citation type="submission" date="2020-11" db="EMBL/GenBank/DDBJ databases">
        <authorList>
            <person name="McCartney M.A."/>
            <person name="Auch B."/>
            <person name="Kono T."/>
            <person name="Mallez S."/>
            <person name="Becker A."/>
            <person name="Gohl D.M."/>
            <person name="Silverstein K.A.T."/>
            <person name="Koren S."/>
            <person name="Bechman K.B."/>
            <person name="Herman A."/>
            <person name="Abrahante J.E."/>
            <person name="Garbe J."/>
        </authorList>
    </citation>
    <scope>NUCLEOTIDE SEQUENCE</scope>
    <source>
        <strain evidence="11">Duluth1</strain>
        <tissue evidence="11">Whole animal</tissue>
    </source>
</reference>
<feature type="region of interest" description="Disordered" evidence="9">
    <location>
        <begin position="1"/>
        <end position="24"/>
    </location>
</feature>
<evidence type="ECO:0000256" key="6">
    <source>
        <dbReference type="ARBA" id="ARBA00023163"/>
    </source>
</evidence>
<dbReference type="SMART" id="SM00547">
    <property type="entry name" value="ZnF_RBZ"/>
    <property type="match status" value="1"/>
</dbReference>
<dbReference type="GO" id="GO:0045893">
    <property type="term" value="P:positive regulation of DNA-templated transcription"/>
    <property type="evidence" value="ECO:0007669"/>
    <property type="project" value="InterPro"/>
</dbReference>
<dbReference type="GO" id="GO:0003677">
    <property type="term" value="F:DNA binding"/>
    <property type="evidence" value="ECO:0007669"/>
    <property type="project" value="TreeGrafter"/>
</dbReference>
<dbReference type="InterPro" id="IPR039958">
    <property type="entry name" value="RYBP/YAF2"/>
</dbReference>
<evidence type="ECO:0000313" key="12">
    <source>
        <dbReference type="Proteomes" id="UP000828390"/>
    </source>
</evidence>
<comment type="subcellular location">
    <subcellularLocation>
        <location evidence="1">Nucleus</location>
    </subcellularLocation>
</comment>
<evidence type="ECO:0000256" key="4">
    <source>
        <dbReference type="ARBA" id="ARBA00022833"/>
    </source>
</evidence>
<dbReference type="InterPro" id="IPR033774">
    <property type="entry name" value="YAF2_RYBP"/>
</dbReference>
<organism evidence="11 12">
    <name type="scientific">Dreissena polymorpha</name>
    <name type="common">Zebra mussel</name>
    <name type="synonym">Mytilus polymorpha</name>
    <dbReference type="NCBI Taxonomy" id="45954"/>
    <lineage>
        <taxon>Eukaryota</taxon>
        <taxon>Metazoa</taxon>
        <taxon>Spiralia</taxon>
        <taxon>Lophotrochozoa</taxon>
        <taxon>Mollusca</taxon>
        <taxon>Bivalvia</taxon>
        <taxon>Autobranchia</taxon>
        <taxon>Heteroconchia</taxon>
        <taxon>Euheterodonta</taxon>
        <taxon>Imparidentia</taxon>
        <taxon>Neoheterodontei</taxon>
        <taxon>Myida</taxon>
        <taxon>Dreissenoidea</taxon>
        <taxon>Dreissenidae</taxon>
        <taxon>Dreissena</taxon>
    </lineage>
</organism>
<feature type="compositionally biased region" description="Basic and acidic residues" evidence="9">
    <location>
        <begin position="91"/>
        <end position="103"/>
    </location>
</feature>
<keyword evidence="12" id="KW-1185">Reference proteome</keyword>
<dbReference type="Proteomes" id="UP000828390">
    <property type="component" value="Unassembled WGS sequence"/>
</dbReference>
<feature type="region of interest" description="Disordered" evidence="9">
    <location>
        <begin position="65"/>
        <end position="170"/>
    </location>
</feature>
<keyword evidence="5" id="KW-0805">Transcription regulation</keyword>
<dbReference type="GO" id="GO:0005634">
    <property type="term" value="C:nucleus"/>
    <property type="evidence" value="ECO:0007669"/>
    <property type="project" value="UniProtKB-SubCell"/>
</dbReference>
<dbReference type="Gene3D" id="4.10.1060.10">
    <property type="entry name" value="Zinc finger, RanBP2-type"/>
    <property type="match status" value="1"/>
</dbReference>
<dbReference type="Pfam" id="PF17219">
    <property type="entry name" value="YAF2_RYBP"/>
    <property type="match status" value="1"/>
</dbReference>
<evidence type="ECO:0000256" key="9">
    <source>
        <dbReference type="SAM" id="MobiDB-lite"/>
    </source>
</evidence>
<dbReference type="OrthoDB" id="10063208at2759"/>
<dbReference type="PANTHER" id="PTHR12920:SF4">
    <property type="entry name" value="GEO03726P1"/>
    <property type="match status" value="1"/>
</dbReference>
<keyword evidence="6" id="KW-0804">Transcription</keyword>
<feature type="region of interest" description="Disordered" evidence="9">
    <location>
        <begin position="186"/>
        <end position="225"/>
    </location>
</feature>
<evidence type="ECO:0000256" key="7">
    <source>
        <dbReference type="ARBA" id="ARBA00023242"/>
    </source>
</evidence>
<dbReference type="InterPro" id="IPR001876">
    <property type="entry name" value="Znf_RanBP2"/>
</dbReference>
<keyword evidence="2" id="KW-0479">Metal-binding</keyword>
<proteinExistence type="predicted"/>
<dbReference type="SUPFAM" id="SSF90209">
    <property type="entry name" value="Ran binding protein zinc finger-like"/>
    <property type="match status" value="1"/>
</dbReference>
<keyword evidence="4" id="KW-0862">Zinc</keyword>
<keyword evidence="7" id="KW-0539">Nucleus</keyword>
<feature type="compositionally biased region" description="Basic and acidic residues" evidence="9">
    <location>
        <begin position="215"/>
        <end position="225"/>
    </location>
</feature>
<dbReference type="GO" id="GO:0008270">
    <property type="term" value="F:zinc ion binding"/>
    <property type="evidence" value="ECO:0007669"/>
    <property type="project" value="UniProtKB-KW"/>
</dbReference>